<keyword evidence="4" id="KW-0949">S-adenosyl-L-methionine</keyword>
<keyword evidence="6" id="KW-0812">Transmembrane</keyword>
<dbReference type="EMBL" id="CP121106">
    <property type="protein sequence ID" value="WFL76716.1"/>
    <property type="molecule type" value="Genomic_DNA"/>
</dbReference>
<keyword evidence="5" id="KW-0443">Lipid metabolism</keyword>
<keyword evidence="6" id="KW-0472">Membrane</keyword>
<dbReference type="Pfam" id="PF02353">
    <property type="entry name" value="CMAS"/>
    <property type="match status" value="1"/>
</dbReference>
<organism evidence="7 8">
    <name type="scientific">Altererythrobacter arenosus</name>
    <dbReference type="NCBI Taxonomy" id="3032592"/>
    <lineage>
        <taxon>Bacteria</taxon>
        <taxon>Pseudomonadati</taxon>
        <taxon>Pseudomonadota</taxon>
        <taxon>Alphaproteobacteria</taxon>
        <taxon>Sphingomonadales</taxon>
        <taxon>Erythrobacteraceae</taxon>
        <taxon>Altererythrobacter</taxon>
    </lineage>
</organism>
<dbReference type="InterPro" id="IPR003333">
    <property type="entry name" value="CMAS"/>
</dbReference>
<dbReference type="PIRSF" id="PIRSF003085">
    <property type="entry name" value="CMAS"/>
    <property type="match status" value="1"/>
</dbReference>
<keyword evidence="6" id="KW-1133">Transmembrane helix</keyword>
<evidence type="ECO:0000313" key="7">
    <source>
        <dbReference type="EMBL" id="WFL76716.1"/>
    </source>
</evidence>
<protein>
    <submittedName>
        <fullName evidence="7">Cyclopropane-fatty-acyl-phospholipid synthase</fullName>
        <ecNumber evidence="7">2.1.1.-</ecNumber>
    </submittedName>
</protein>
<dbReference type="PANTHER" id="PTHR43667:SF1">
    <property type="entry name" value="CYCLOPROPANE-FATTY-ACYL-PHOSPHOLIPID SYNTHASE"/>
    <property type="match status" value="1"/>
</dbReference>
<accession>A0ABY8FUB2</accession>
<dbReference type="RefSeq" id="WP_278015477.1">
    <property type="nucleotide sequence ID" value="NZ_CP121106.1"/>
</dbReference>
<evidence type="ECO:0000256" key="2">
    <source>
        <dbReference type="ARBA" id="ARBA00022603"/>
    </source>
</evidence>
<evidence type="ECO:0000256" key="5">
    <source>
        <dbReference type="ARBA" id="ARBA00023098"/>
    </source>
</evidence>
<sequence length="436" mass="49040">MSKALVEKFLQPAIKRGRIKLITASGESYDVGQPAQGYPEITLRLTDNKVAADILRDARLGAGEAYMDGRIVIEEGDIMELAKLLRMNASWEEGSDIMPPSFLNRLTESARFILTSFNKAASSRKNASHHYDIGNDLYKLMLDPDHMQYSCAYWPEGVDNLQDAQTAKLAHIASKLALEPGHKVLDIGCGWGGLAIYLARHYDVTVHAITLADEQLALAVERAEEAGVADRVTFELKDYRDLAAEGHKYDRIASIGMFEHVGRPQFETFFDCTRKLMTDDGVMLLHTMGRYGQPGHTDAFTLKYIFPGGYIPALSETLAASEKSRLMHTDIETLRLHYPPTIRAWYDNCIKHKDAIIEMMDERFYRMWMFYLAGGATVMETGSMCVYQIQYAMNRRTLPITRGYMAEEEARLQQPAQAPASAFFEQESEFSPAAGN</sequence>
<evidence type="ECO:0000256" key="4">
    <source>
        <dbReference type="ARBA" id="ARBA00022691"/>
    </source>
</evidence>
<keyword evidence="3 7" id="KW-0808">Transferase</keyword>
<dbReference type="CDD" id="cd02440">
    <property type="entry name" value="AdoMet_MTases"/>
    <property type="match status" value="1"/>
</dbReference>
<gene>
    <name evidence="7" type="ORF">P7228_12000</name>
</gene>
<evidence type="ECO:0000256" key="6">
    <source>
        <dbReference type="SAM" id="Phobius"/>
    </source>
</evidence>
<reference evidence="7 8" key="1">
    <citation type="submission" date="2023-03" db="EMBL/GenBank/DDBJ databases">
        <title>Altererythrobacter sp. CAU 1644 isolated from sand.</title>
        <authorList>
            <person name="Kim W."/>
        </authorList>
    </citation>
    <scope>NUCLEOTIDE SEQUENCE [LARGE SCALE GENOMIC DNA]</scope>
    <source>
        <strain evidence="7 8">CAU 1644</strain>
    </source>
</reference>
<dbReference type="Proteomes" id="UP001215827">
    <property type="component" value="Chromosome"/>
</dbReference>
<dbReference type="InterPro" id="IPR029063">
    <property type="entry name" value="SAM-dependent_MTases_sf"/>
</dbReference>
<dbReference type="InterPro" id="IPR050723">
    <property type="entry name" value="CFA/CMAS"/>
</dbReference>
<name>A0ABY8FUB2_9SPHN</name>
<keyword evidence="8" id="KW-1185">Reference proteome</keyword>
<proteinExistence type="inferred from homology"/>
<dbReference type="SUPFAM" id="SSF53335">
    <property type="entry name" value="S-adenosyl-L-methionine-dependent methyltransferases"/>
    <property type="match status" value="1"/>
</dbReference>
<evidence type="ECO:0000313" key="8">
    <source>
        <dbReference type="Proteomes" id="UP001215827"/>
    </source>
</evidence>
<dbReference type="GO" id="GO:0032259">
    <property type="term" value="P:methylation"/>
    <property type="evidence" value="ECO:0007669"/>
    <property type="project" value="UniProtKB-KW"/>
</dbReference>
<evidence type="ECO:0000256" key="3">
    <source>
        <dbReference type="ARBA" id="ARBA00022679"/>
    </source>
</evidence>
<dbReference type="PANTHER" id="PTHR43667">
    <property type="entry name" value="CYCLOPROPANE-FATTY-ACYL-PHOSPHOLIPID SYNTHASE"/>
    <property type="match status" value="1"/>
</dbReference>
<dbReference type="Gene3D" id="3.40.50.150">
    <property type="entry name" value="Vaccinia Virus protein VP39"/>
    <property type="match status" value="1"/>
</dbReference>
<comment type="similarity">
    <text evidence="1">Belongs to the CFA/CMAS family.</text>
</comment>
<dbReference type="GO" id="GO:0008168">
    <property type="term" value="F:methyltransferase activity"/>
    <property type="evidence" value="ECO:0007669"/>
    <property type="project" value="UniProtKB-KW"/>
</dbReference>
<dbReference type="EC" id="2.1.1.-" evidence="7"/>
<keyword evidence="2 7" id="KW-0489">Methyltransferase</keyword>
<feature type="transmembrane region" description="Helical" evidence="6">
    <location>
        <begin position="368"/>
        <end position="387"/>
    </location>
</feature>
<evidence type="ECO:0000256" key="1">
    <source>
        <dbReference type="ARBA" id="ARBA00010815"/>
    </source>
</evidence>